<dbReference type="PRINTS" id="PR00102">
    <property type="entry name" value="OTCASE"/>
</dbReference>
<evidence type="ECO:0000313" key="12">
    <source>
        <dbReference type="Proteomes" id="UP000658382"/>
    </source>
</evidence>
<feature type="domain" description="Aspartate/ornithine carbamoyltransferase carbamoyl-P binding" evidence="10">
    <location>
        <begin position="17"/>
        <end position="157"/>
    </location>
</feature>
<keyword evidence="6 8" id="KW-0808">Transferase</keyword>
<evidence type="ECO:0000256" key="4">
    <source>
        <dbReference type="ARBA" id="ARBA00013007"/>
    </source>
</evidence>
<comment type="catalytic activity">
    <reaction evidence="7 8">
        <text>carbamoyl phosphate + L-ornithine = L-citrulline + phosphate + H(+)</text>
        <dbReference type="Rhea" id="RHEA:19513"/>
        <dbReference type="ChEBI" id="CHEBI:15378"/>
        <dbReference type="ChEBI" id="CHEBI:43474"/>
        <dbReference type="ChEBI" id="CHEBI:46911"/>
        <dbReference type="ChEBI" id="CHEBI:57743"/>
        <dbReference type="ChEBI" id="CHEBI:58228"/>
        <dbReference type="EC" id="2.1.3.3"/>
    </reaction>
</comment>
<protein>
    <recommendedName>
        <fullName evidence="5 8">Ornithine carbamoyltransferase</fullName>
        <shortName evidence="8">OTCase</shortName>
        <ecNumber evidence="4 8">2.1.3.3</ecNumber>
    </recommendedName>
</protein>
<dbReference type="Gene3D" id="3.40.50.1370">
    <property type="entry name" value="Aspartate/ornithine carbamoyltransferase"/>
    <property type="match status" value="2"/>
</dbReference>
<feature type="binding site" evidence="8">
    <location>
        <begin position="66"/>
        <end position="69"/>
    </location>
    <ligand>
        <name>carbamoyl phosphate</name>
        <dbReference type="ChEBI" id="CHEBI:58228"/>
    </ligand>
</feature>
<comment type="function">
    <text evidence="1">Reversibly catalyzes the transfer of the carbamoyl group from carbamoyl phosphate (CP) to the N(epsilon) atom of ornithine (ORN) to produce L-citrulline.</text>
</comment>
<feature type="binding site" evidence="8">
    <location>
        <position position="239"/>
    </location>
    <ligand>
        <name>L-ornithine</name>
        <dbReference type="ChEBI" id="CHEBI:46911"/>
    </ligand>
</feature>
<gene>
    <name evidence="11" type="primary">argF</name>
    <name evidence="11" type="ORF">GCM10007063_10850</name>
</gene>
<accession>A0A917PS88</accession>
<feature type="binding site" evidence="8">
    <location>
        <begin position="144"/>
        <end position="147"/>
    </location>
    <ligand>
        <name>carbamoyl phosphate</name>
        <dbReference type="ChEBI" id="CHEBI:58228"/>
    </ligand>
</feature>
<evidence type="ECO:0000313" key="11">
    <source>
        <dbReference type="EMBL" id="GGJ90038.1"/>
    </source>
</evidence>
<evidence type="ECO:0000256" key="5">
    <source>
        <dbReference type="ARBA" id="ARBA00016634"/>
    </source>
</evidence>
<keyword evidence="12" id="KW-1185">Reference proteome</keyword>
<feature type="binding site" evidence="8">
    <location>
        <position position="307"/>
    </location>
    <ligand>
        <name>carbamoyl phosphate</name>
        <dbReference type="ChEBI" id="CHEBI:58228"/>
    </ligand>
</feature>
<evidence type="ECO:0000256" key="7">
    <source>
        <dbReference type="ARBA" id="ARBA00048772"/>
    </source>
</evidence>
<evidence type="ECO:0000256" key="8">
    <source>
        <dbReference type="HAMAP-Rule" id="MF_01109"/>
    </source>
</evidence>
<feature type="binding site" evidence="8">
    <location>
        <begin position="243"/>
        <end position="244"/>
    </location>
    <ligand>
        <name>L-ornithine</name>
        <dbReference type="ChEBI" id="CHEBI:46911"/>
    </ligand>
</feature>
<dbReference type="EMBL" id="BMNQ01000009">
    <property type="protein sequence ID" value="GGJ90038.1"/>
    <property type="molecule type" value="Genomic_DNA"/>
</dbReference>
<feature type="binding site" evidence="8">
    <location>
        <begin position="279"/>
        <end position="280"/>
    </location>
    <ligand>
        <name>carbamoyl phosphate</name>
        <dbReference type="ChEBI" id="CHEBI:58228"/>
    </ligand>
</feature>
<evidence type="ECO:0000259" key="10">
    <source>
        <dbReference type="Pfam" id="PF02729"/>
    </source>
</evidence>
<dbReference type="EC" id="2.1.3.3" evidence="4 8"/>
<dbReference type="PROSITE" id="PS00097">
    <property type="entry name" value="CARBAMOYLTRANSFERASE"/>
    <property type="match status" value="1"/>
</dbReference>
<dbReference type="Pfam" id="PF02729">
    <property type="entry name" value="OTCace_N"/>
    <property type="match status" value="1"/>
</dbReference>
<dbReference type="InterPro" id="IPR006131">
    <property type="entry name" value="Asp_carbamoyltransf_Asp/Orn-bd"/>
</dbReference>
<dbReference type="GO" id="GO:0004585">
    <property type="term" value="F:ornithine carbamoyltransferase activity"/>
    <property type="evidence" value="ECO:0007669"/>
    <property type="project" value="UniProtKB-UniRule"/>
</dbReference>
<sequence length="320" mass="35297">MKTEAEPVFTGDKLKGRSFLKLTDLSKQELTHLLELADELKQRHKSGAYEEPLKGKTLGMLFEKPSTRTRVSFETGIFQLGGAGIFLNSENLQLGRGETMADTAKVLSSYLDGMMIRTFSHEVLQEFADNASIPVINGLTDMYHPCQVLADLQTIQEVKGGLDGIKLTYIGDGHNMAHSLLIGAAMTGMDVSIAAPEDYLPDTHIVQEALSNARQSDSHIEITSDPQAAVKQADVIYTDVWASMGHEEEQRNRKQAFFDFQVNKKLCSLANNDAIFMHCLPAHRGEEVTADVIDGKQSVVFQQAENRLHAQKALMSALMG</sequence>
<proteinExistence type="inferred from homology"/>
<dbReference type="GO" id="GO:0019240">
    <property type="term" value="P:citrulline biosynthetic process"/>
    <property type="evidence" value="ECO:0007669"/>
    <property type="project" value="TreeGrafter"/>
</dbReference>
<dbReference type="NCBIfam" id="TIGR00658">
    <property type="entry name" value="orni_carb_tr"/>
    <property type="match status" value="1"/>
</dbReference>
<dbReference type="PANTHER" id="PTHR45753">
    <property type="entry name" value="ORNITHINE CARBAMOYLTRANSFERASE, MITOCHONDRIAL"/>
    <property type="match status" value="1"/>
</dbReference>
<evidence type="ECO:0000256" key="6">
    <source>
        <dbReference type="ARBA" id="ARBA00022679"/>
    </source>
</evidence>
<comment type="subcellular location">
    <subcellularLocation>
        <location evidence="8">Cytoplasm</location>
    </subcellularLocation>
</comment>
<dbReference type="GO" id="GO:0005737">
    <property type="term" value="C:cytoplasm"/>
    <property type="evidence" value="ECO:0007669"/>
    <property type="project" value="UniProtKB-SubCell"/>
</dbReference>
<evidence type="ECO:0000256" key="1">
    <source>
        <dbReference type="ARBA" id="ARBA00003822"/>
    </source>
</evidence>
<comment type="pathway">
    <text evidence="2">Amino-acid biosynthesis; L-arginine biosynthesis; L-arginine from L-ornithine and carbamoyl phosphate: step 1/3.</text>
</comment>
<feature type="binding site" evidence="8">
    <location>
        <position position="175"/>
    </location>
    <ligand>
        <name>L-ornithine</name>
        <dbReference type="ChEBI" id="CHEBI:46911"/>
    </ligand>
</feature>
<dbReference type="PANTHER" id="PTHR45753:SF3">
    <property type="entry name" value="ORNITHINE TRANSCARBAMYLASE, MITOCHONDRIAL"/>
    <property type="match status" value="1"/>
</dbReference>
<dbReference type="InterPro" id="IPR006132">
    <property type="entry name" value="Asp/Orn_carbamoyltranf_P-bd"/>
</dbReference>
<dbReference type="AlphaFoldDB" id="A0A917PS88"/>
<comment type="similarity">
    <text evidence="3 8">Belongs to the aspartate/ornithine carbamoyltransferase superfamily. OTCase family.</text>
</comment>
<feature type="binding site" evidence="8">
    <location>
        <position position="93"/>
    </location>
    <ligand>
        <name>carbamoyl phosphate</name>
        <dbReference type="ChEBI" id="CHEBI:58228"/>
    </ligand>
</feature>
<dbReference type="SUPFAM" id="SSF53671">
    <property type="entry name" value="Aspartate/ornithine carbamoyltransferase"/>
    <property type="match status" value="1"/>
</dbReference>
<feature type="binding site" evidence="8">
    <location>
        <position position="117"/>
    </location>
    <ligand>
        <name>carbamoyl phosphate</name>
        <dbReference type="ChEBI" id="CHEBI:58228"/>
    </ligand>
</feature>
<dbReference type="InterPro" id="IPR036901">
    <property type="entry name" value="Asp/Orn_carbamoylTrfase_sf"/>
</dbReference>
<reference evidence="11" key="1">
    <citation type="journal article" date="2014" name="Int. J. Syst. Evol. Microbiol.">
        <title>Complete genome sequence of Corynebacterium casei LMG S-19264T (=DSM 44701T), isolated from a smear-ripened cheese.</title>
        <authorList>
            <consortium name="US DOE Joint Genome Institute (JGI-PGF)"/>
            <person name="Walter F."/>
            <person name="Albersmeier A."/>
            <person name="Kalinowski J."/>
            <person name="Ruckert C."/>
        </authorList>
    </citation>
    <scope>NUCLEOTIDE SEQUENCE</scope>
    <source>
        <strain evidence="11">JCM 12580</strain>
    </source>
</reference>
<dbReference type="Pfam" id="PF00185">
    <property type="entry name" value="OTCace"/>
    <property type="match status" value="1"/>
</dbReference>
<comment type="caution">
    <text evidence="11">The sequence shown here is derived from an EMBL/GenBank/DDBJ whole genome shotgun (WGS) entry which is preliminary data.</text>
</comment>
<organism evidence="11 12">
    <name type="scientific">Lentibacillus kapialis</name>
    <dbReference type="NCBI Taxonomy" id="340214"/>
    <lineage>
        <taxon>Bacteria</taxon>
        <taxon>Bacillati</taxon>
        <taxon>Bacillota</taxon>
        <taxon>Bacilli</taxon>
        <taxon>Bacillales</taxon>
        <taxon>Bacillaceae</taxon>
        <taxon>Lentibacillus</taxon>
    </lineage>
</organism>
<dbReference type="Proteomes" id="UP000658382">
    <property type="component" value="Unassembled WGS sequence"/>
</dbReference>
<feature type="domain" description="Aspartate/ornithine carbamoyltransferase Asp/Orn-binding" evidence="9">
    <location>
        <begin position="163"/>
        <end position="317"/>
    </location>
</feature>
<dbReference type="PRINTS" id="PR00100">
    <property type="entry name" value="AOTCASE"/>
</dbReference>
<dbReference type="HAMAP" id="MF_01109">
    <property type="entry name" value="OTCase"/>
    <property type="match status" value="1"/>
</dbReference>
<evidence type="ECO:0000259" key="9">
    <source>
        <dbReference type="Pfam" id="PF00185"/>
    </source>
</evidence>
<evidence type="ECO:0000256" key="3">
    <source>
        <dbReference type="ARBA" id="ARBA00007805"/>
    </source>
</evidence>
<dbReference type="GO" id="GO:0016597">
    <property type="term" value="F:amino acid binding"/>
    <property type="evidence" value="ECO:0007669"/>
    <property type="project" value="InterPro"/>
</dbReference>
<reference evidence="11" key="2">
    <citation type="submission" date="2020-09" db="EMBL/GenBank/DDBJ databases">
        <authorList>
            <person name="Sun Q."/>
            <person name="Ohkuma M."/>
        </authorList>
    </citation>
    <scope>NUCLEOTIDE SEQUENCE</scope>
    <source>
        <strain evidence="11">JCM 12580</strain>
    </source>
</reference>
<dbReference type="InterPro" id="IPR002292">
    <property type="entry name" value="Orn/put_carbamltrans"/>
</dbReference>
<dbReference type="InterPro" id="IPR024904">
    <property type="entry name" value="OTCase_ArgI"/>
</dbReference>
<dbReference type="InterPro" id="IPR006130">
    <property type="entry name" value="Asp/Orn_carbamoylTrfase"/>
</dbReference>
<name>A0A917PS88_9BACI</name>
<keyword evidence="8" id="KW-0963">Cytoplasm</keyword>
<dbReference type="GO" id="GO:0042450">
    <property type="term" value="P:L-arginine biosynthetic process via ornithine"/>
    <property type="evidence" value="ECO:0007669"/>
    <property type="project" value="UniProtKB-UniRule"/>
</dbReference>
<dbReference type="RefSeq" id="WP_188632074.1">
    <property type="nucleotide sequence ID" value="NZ_BMNQ01000009.1"/>
</dbReference>
<dbReference type="NCBIfam" id="NF001986">
    <property type="entry name" value="PRK00779.1"/>
    <property type="match status" value="1"/>
</dbReference>
<evidence type="ECO:0000256" key="2">
    <source>
        <dbReference type="ARBA" id="ARBA00004975"/>
    </source>
</evidence>
<dbReference type="FunFam" id="3.40.50.1370:FF:000008">
    <property type="entry name" value="Ornithine carbamoyltransferase"/>
    <property type="match status" value="1"/>
</dbReference>